<dbReference type="Proteomes" id="UP000070376">
    <property type="component" value="Unassembled WGS sequence"/>
</dbReference>
<organism evidence="1 2">
    <name type="scientific">Heyndrickxia coagulans</name>
    <name type="common">Weizmannia coagulans</name>
    <dbReference type="NCBI Taxonomy" id="1398"/>
    <lineage>
        <taxon>Bacteria</taxon>
        <taxon>Bacillati</taxon>
        <taxon>Bacillota</taxon>
        <taxon>Bacilli</taxon>
        <taxon>Bacillales</taxon>
        <taxon>Bacillaceae</taxon>
        <taxon>Heyndrickxia</taxon>
    </lineage>
</organism>
<comment type="caution">
    <text evidence="1">The sequence shown here is derived from an EMBL/GenBank/DDBJ whole genome shotgun (WGS) entry which is preliminary data.</text>
</comment>
<dbReference type="PATRIC" id="fig|1398.22.peg.102"/>
<dbReference type="AlphaFoldDB" id="A0A133L3E5"/>
<protein>
    <submittedName>
        <fullName evidence="1">Uncharacterized protein</fullName>
    </submittedName>
</protein>
<reference evidence="2" key="1">
    <citation type="submission" date="2016-01" db="EMBL/GenBank/DDBJ databases">
        <authorList>
            <person name="Mitreva M."/>
            <person name="Pepin K.H."/>
            <person name="Mihindukulasuriya K.A."/>
            <person name="Fulton R."/>
            <person name="Fronick C."/>
            <person name="O'Laughlin M."/>
            <person name="Miner T."/>
            <person name="Herter B."/>
            <person name="Rosa B.A."/>
            <person name="Cordes M."/>
            <person name="Tomlinson C."/>
            <person name="Wollam A."/>
            <person name="Palsikar V.B."/>
            <person name="Mardis E.R."/>
            <person name="Wilson R.K."/>
        </authorList>
    </citation>
    <scope>NUCLEOTIDE SEQUENCE [LARGE SCALE GENOMIC DNA]</scope>
    <source>
        <strain evidence="2">GED7749B</strain>
    </source>
</reference>
<sequence length="45" mass="4957">MPAVNRIYSSHSIGKSLLGAASGKPHIYNDKDIPILKAQVLNFQY</sequence>
<evidence type="ECO:0000313" key="2">
    <source>
        <dbReference type="Proteomes" id="UP000070376"/>
    </source>
</evidence>
<gene>
    <name evidence="1" type="ORF">HMPREF3213_00100</name>
</gene>
<evidence type="ECO:0000313" key="1">
    <source>
        <dbReference type="EMBL" id="KWZ86469.1"/>
    </source>
</evidence>
<name>A0A133L3E5_HEYCO</name>
<proteinExistence type="predicted"/>
<dbReference type="EMBL" id="LRPN01000002">
    <property type="protein sequence ID" value="KWZ86469.1"/>
    <property type="molecule type" value="Genomic_DNA"/>
</dbReference>
<accession>A0A133L3E5</accession>